<dbReference type="InterPro" id="IPR037237">
    <property type="entry name" value="IlvD/EDD_N"/>
</dbReference>
<evidence type="ECO:0000259" key="3">
    <source>
        <dbReference type="Pfam" id="PF00920"/>
    </source>
</evidence>
<keyword evidence="5" id="KW-1185">Reference proteome</keyword>
<proteinExistence type="inferred from homology"/>
<feature type="non-terminal residue" evidence="4">
    <location>
        <position position="107"/>
    </location>
</feature>
<dbReference type="PANTHER" id="PTHR43661:SF1">
    <property type="entry name" value="PHOSPHOGLUCONATE DEHYDRATASE"/>
    <property type="match status" value="1"/>
</dbReference>
<name>A0AA41X4C7_9ALTE</name>
<dbReference type="EC" id="4.2.1.9" evidence="4"/>
<keyword evidence="2 4" id="KW-0456">Lyase</keyword>
<protein>
    <submittedName>
        <fullName evidence="4">Dihydroxy-acid dehydratase</fullName>
        <ecNumber evidence="4">4.2.1.9</ecNumber>
    </submittedName>
</protein>
<dbReference type="Pfam" id="PF00920">
    <property type="entry name" value="ILVD_EDD_N"/>
    <property type="match status" value="1"/>
</dbReference>
<feature type="non-terminal residue" evidence="4">
    <location>
        <position position="1"/>
    </location>
</feature>
<dbReference type="SUPFAM" id="SSF143975">
    <property type="entry name" value="IlvD/EDD N-terminal domain-like"/>
    <property type="match status" value="1"/>
</dbReference>
<dbReference type="PANTHER" id="PTHR43661">
    <property type="entry name" value="D-XYLONATE DEHYDRATASE"/>
    <property type="match status" value="1"/>
</dbReference>
<reference evidence="4" key="1">
    <citation type="submission" date="2022-07" db="EMBL/GenBank/DDBJ databases">
        <title>Characterization of the Novel Bacterium Alteromonas immobilis LMIT006 and Alteromonas gregis LMIT007.</title>
        <authorList>
            <person name="Lin X."/>
        </authorList>
    </citation>
    <scope>NUCLEOTIDE SEQUENCE</scope>
    <source>
        <strain evidence="4">LMIT007</strain>
    </source>
</reference>
<evidence type="ECO:0000256" key="1">
    <source>
        <dbReference type="ARBA" id="ARBA00006486"/>
    </source>
</evidence>
<gene>
    <name evidence="4" type="ORF">NLF92_12735</name>
</gene>
<comment type="caution">
    <text evidence="4">The sequence shown here is derived from an EMBL/GenBank/DDBJ whole genome shotgun (WGS) entry which is preliminary data.</text>
</comment>
<dbReference type="RefSeq" id="WP_254102574.1">
    <property type="nucleotide sequence ID" value="NZ_JANATA010000070.1"/>
</dbReference>
<evidence type="ECO:0000313" key="4">
    <source>
        <dbReference type="EMBL" id="MCP3429798.1"/>
    </source>
</evidence>
<comment type="similarity">
    <text evidence="1">Belongs to the IlvD/Edd family.</text>
</comment>
<evidence type="ECO:0000313" key="5">
    <source>
        <dbReference type="Proteomes" id="UP001165413"/>
    </source>
</evidence>
<feature type="domain" description="Dihydroxy-acid/6-phosphogluconate dehydratase N-terminal" evidence="3">
    <location>
        <begin position="2"/>
        <end position="107"/>
    </location>
</feature>
<dbReference type="Proteomes" id="UP001165413">
    <property type="component" value="Unassembled WGS sequence"/>
</dbReference>
<dbReference type="GO" id="GO:0005829">
    <property type="term" value="C:cytosol"/>
    <property type="evidence" value="ECO:0007669"/>
    <property type="project" value="TreeGrafter"/>
</dbReference>
<dbReference type="InterPro" id="IPR000581">
    <property type="entry name" value="ILV_EDD_N"/>
</dbReference>
<sequence>AIALSHNMFDSTLMLGICDKIVPGLLMGALTFGHLPTVFVPAGPMPSGLPNKEKARVRQEFAEGKVGRDALLEAESQSYHSAGTCTFYGTANSNQLVVEMMGLHLPG</sequence>
<dbReference type="GO" id="GO:0004160">
    <property type="term" value="F:dihydroxy-acid dehydratase activity"/>
    <property type="evidence" value="ECO:0007669"/>
    <property type="project" value="UniProtKB-EC"/>
</dbReference>
<dbReference type="GO" id="GO:0004456">
    <property type="term" value="F:phosphogluconate dehydratase activity"/>
    <property type="evidence" value="ECO:0007669"/>
    <property type="project" value="TreeGrafter"/>
</dbReference>
<dbReference type="AlphaFoldDB" id="A0AA41X4C7"/>
<dbReference type="EMBL" id="JANATA010000070">
    <property type="protein sequence ID" value="MCP3429798.1"/>
    <property type="molecule type" value="Genomic_DNA"/>
</dbReference>
<accession>A0AA41X4C7</accession>
<evidence type="ECO:0000256" key="2">
    <source>
        <dbReference type="ARBA" id="ARBA00023239"/>
    </source>
</evidence>
<dbReference type="InterPro" id="IPR020558">
    <property type="entry name" value="DiOHA_6PGluconate_deHydtase_CS"/>
</dbReference>
<dbReference type="PROSITE" id="PS00886">
    <property type="entry name" value="ILVD_EDD_1"/>
    <property type="match status" value="1"/>
</dbReference>
<organism evidence="4 5">
    <name type="scientific">Opacimonas viscosa</name>
    <dbReference type="NCBI Taxonomy" id="2961944"/>
    <lineage>
        <taxon>Bacteria</taxon>
        <taxon>Pseudomonadati</taxon>
        <taxon>Pseudomonadota</taxon>
        <taxon>Gammaproteobacteria</taxon>
        <taxon>Alteromonadales</taxon>
        <taxon>Alteromonadaceae</taxon>
        <taxon>Opacimonas</taxon>
    </lineage>
</organism>